<evidence type="ECO:0000313" key="3">
    <source>
        <dbReference type="EMBL" id="KAF6763082.1"/>
    </source>
</evidence>
<gene>
    <name evidence="3" type="ORF">DFP72DRAFT_874627</name>
</gene>
<accession>A0A8H6MG30</accession>
<organism evidence="3 4">
    <name type="scientific">Ephemerocybe angulata</name>
    <dbReference type="NCBI Taxonomy" id="980116"/>
    <lineage>
        <taxon>Eukaryota</taxon>
        <taxon>Fungi</taxon>
        <taxon>Dikarya</taxon>
        <taxon>Basidiomycota</taxon>
        <taxon>Agaricomycotina</taxon>
        <taxon>Agaricomycetes</taxon>
        <taxon>Agaricomycetidae</taxon>
        <taxon>Agaricales</taxon>
        <taxon>Agaricineae</taxon>
        <taxon>Psathyrellaceae</taxon>
        <taxon>Ephemerocybe</taxon>
    </lineage>
</organism>
<dbReference type="AlphaFoldDB" id="A0A8H6MG30"/>
<name>A0A8H6MG30_9AGAR</name>
<dbReference type="OrthoDB" id="3184377at2759"/>
<keyword evidence="2" id="KW-0472">Membrane</keyword>
<evidence type="ECO:0000256" key="2">
    <source>
        <dbReference type="SAM" id="Phobius"/>
    </source>
</evidence>
<keyword evidence="4" id="KW-1185">Reference proteome</keyword>
<evidence type="ECO:0000256" key="1">
    <source>
        <dbReference type="SAM" id="MobiDB-lite"/>
    </source>
</evidence>
<proteinExistence type="predicted"/>
<evidence type="ECO:0000313" key="4">
    <source>
        <dbReference type="Proteomes" id="UP000521943"/>
    </source>
</evidence>
<comment type="caution">
    <text evidence="3">The sequence shown here is derived from an EMBL/GenBank/DDBJ whole genome shotgun (WGS) entry which is preliminary data.</text>
</comment>
<dbReference type="EMBL" id="JACGCI010000006">
    <property type="protein sequence ID" value="KAF6763082.1"/>
    <property type="molecule type" value="Genomic_DNA"/>
</dbReference>
<protein>
    <submittedName>
        <fullName evidence="3">Uncharacterized protein</fullName>
    </submittedName>
</protein>
<keyword evidence="2" id="KW-0812">Transmembrane</keyword>
<sequence length="201" mass="21457">MPASPSALVFDTTPIERRAPVSSSEAASLGGKPAKTPIIAGSVCGGVLFIAWAIGFAVYFRKRQNRKKRKRAAEEGLCDPPPEKLAPTRSTSERIVIPPDPAILLGYAKPGDVMHPAASRQNSDSDSPKHKHPGHSRSVSSHSAKQPLPTPSRPVPLKSHSAQNHKRSHSSSKSQPSSPKKALTGINDEMTVPLNPLHSEP</sequence>
<feature type="transmembrane region" description="Helical" evidence="2">
    <location>
        <begin position="38"/>
        <end position="60"/>
    </location>
</feature>
<feature type="region of interest" description="Disordered" evidence="1">
    <location>
        <begin position="71"/>
        <end position="201"/>
    </location>
</feature>
<reference evidence="3 4" key="1">
    <citation type="submission" date="2020-07" db="EMBL/GenBank/DDBJ databases">
        <title>Comparative genomics of pyrophilous fungi reveals a link between fire events and developmental genes.</title>
        <authorList>
            <consortium name="DOE Joint Genome Institute"/>
            <person name="Steindorff A.S."/>
            <person name="Carver A."/>
            <person name="Calhoun S."/>
            <person name="Stillman K."/>
            <person name="Liu H."/>
            <person name="Lipzen A."/>
            <person name="Pangilinan J."/>
            <person name="Labutti K."/>
            <person name="Bruns T.D."/>
            <person name="Grigoriev I.V."/>
        </authorList>
    </citation>
    <scope>NUCLEOTIDE SEQUENCE [LARGE SCALE GENOMIC DNA]</scope>
    <source>
        <strain evidence="3 4">CBS 144469</strain>
    </source>
</reference>
<keyword evidence="2" id="KW-1133">Transmembrane helix</keyword>
<dbReference type="Proteomes" id="UP000521943">
    <property type="component" value="Unassembled WGS sequence"/>
</dbReference>
<feature type="compositionally biased region" description="Low complexity" evidence="1">
    <location>
        <begin position="171"/>
        <end position="181"/>
    </location>
</feature>